<comment type="caution">
    <text evidence="3">The sequence shown here is derived from an EMBL/GenBank/DDBJ whole genome shotgun (WGS) entry which is preliminary data.</text>
</comment>
<dbReference type="PANTHER" id="PTHR43268:SF6">
    <property type="entry name" value="THIOSULFATE SULFURTRANSFERASE_RHODANESE-LIKE DOMAIN-CONTAINING PROTEIN 2"/>
    <property type="match status" value="1"/>
</dbReference>
<dbReference type="Gene3D" id="3.40.250.10">
    <property type="entry name" value="Rhodanese-like domain"/>
    <property type="match status" value="1"/>
</dbReference>
<dbReference type="SMART" id="SM00450">
    <property type="entry name" value="RHOD"/>
    <property type="match status" value="1"/>
</dbReference>
<gene>
    <name evidence="3" type="ORF">EJ08DRAFT_583228</name>
</gene>
<dbReference type="EMBL" id="MU007019">
    <property type="protein sequence ID" value="KAF2433761.1"/>
    <property type="molecule type" value="Genomic_DNA"/>
</dbReference>
<dbReference type="OrthoDB" id="25002at2759"/>
<evidence type="ECO:0000313" key="3">
    <source>
        <dbReference type="EMBL" id="KAF2433761.1"/>
    </source>
</evidence>
<dbReference type="SUPFAM" id="SSF52821">
    <property type="entry name" value="Rhodanese/Cell cycle control phosphatase"/>
    <property type="match status" value="1"/>
</dbReference>
<protein>
    <recommendedName>
        <fullName evidence="2">Rhodanese domain-containing protein</fullName>
    </recommendedName>
</protein>
<dbReference type="InterPro" id="IPR036873">
    <property type="entry name" value="Rhodanese-like_dom_sf"/>
</dbReference>
<dbReference type="InterPro" id="IPR001763">
    <property type="entry name" value="Rhodanese-like_dom"/>
</dbReference>
<dbReference type="AlphaFoldDB" id="A0A9P4U1R0"/>
<feature type="domain" description="Rhodanese" evidence="2">
    <location>
        <begin position="27"/>
        <end position="131"/>
    </location>
</feature>
<organism evidence="3 4">
    <name type="scientific">Tothia fuscella</name>
    <dbReference type="NCBI Taxonomy" id="1048955"/>
    <lineage>
        <taxon>Eukaryota</taxon>
        <taxon>Fungi</taxon>
        <taxon>Dikarya</taxon>
        <taxon>Ascomycota</taxon>
        <taxon>Pezizomycotina</taxon>
        <taxon>Dothideomycetes</taxon>
        <taxon>Pleosporomycetidae</taxon>
        <taxon>Venturiales</taxon>
        <taxon>Cylindrosympodiaceae</taxon>
        <taxon>Tothia</taxon>
    </lineage>
</organism>
<dbReference type="Pfam" id="PF12368">
    <property type="entry name" value="Rhodanese_C"/>
    <property type="match status" value="1"/>
</dbReference>
<evidence type="ECO:0000313" key="4">
    <source>
        <dbReference type="Proteomes" id="UP000800235"/>
    </source>
</evidence>
<keyword evidence="4" id="KW-1185">Reference proteome</keyword>
<dbReference type="PROSITE" id="PS50206">
    <property type="entry name" value="RHODANESE_3"/>
    <property type="match status" value="1"/>
</dbReference>
<evidence type="ECO:0000256" key="1">
    <source>
        <dbReference type="SAM" id="MobiDB-lite"/>
    </source>
</evidence>
<dbReference type="PANTHER" id="PTHR43268">
    <property type="entry name" value="THIOSULFATE SULFURTRANSFERASE/RHODANESE-LIKE DOMAIN-CONTAINING PROTEIN 2"/>
    <property type="match status" value="1"/>
</dbReference>
<proteinExistence type="predicted"/>
<dbReference type="InterPro" id="IPR020936">
    <property type="entry name" value="TrhO"/>
</dbReference>
<dbReference type="Pfam" id="PF00581">
    <property type="entry name" value="Rhodanese"/>
    <property type="match status" value="1"/>
</dbReference>
<feature type="compositionally biased region" description="Basic residues" evidence="1">
    <location>
        <begin position="248"/>
        <end position="264"/>
    </location>
</feature>
<accession>A0A9P4U1R0</accession>
<dbReference type="Proteomes" id="UP000800235">
    <property type="component" value="Unassembled WGS sequence"/>
</dbReference>
<evidence type="ECO:0000259" key="2">
    <source>
        <dbReference type="PROSITE" id="PS50206"/>
    </source>
</evidence>
<reference evidence="3" key="1">
    <citation type="journal article" date="2020" name="Stud. Mycol.">
        <title>101 Dothideomycetes genomes: a test case for predicting lifestyles and emergence of pathogens.</title>
        <authorList>
            <person name="Haridas S."/>
            <person name="Albert R."/>
            <person name="Binder M."/>
            <person name="Bloem J."/>
            <person name="Labutti K."/>
            <person name="Salamov A."/>
            <person name="Andreopoulos B."/>
            <person name="Baker S."/>
            <person name="Barry K."/>
            <person name="Bills G."/>
            <person name="Bluhm B."/>
            <person name="Cannon C."/>
            <person name="Castanera R."/>
            <person name="Culley D."/>
            <person name="Daum C."/>
            <person name="Ezra D."/>
            <person name="Gonzalez J."/>
            <person name="Henrissat B."/>
            <person name="Kuo A."/>
            <person name="Liang C."/>
            <person name="Lipzen A."/>
            <person name="Lutzoni F."/>
            <person name="Magnuson J."/>
            <person name="Mondo S."/>
            <person name="Nolan M."/>
            <person name="Ohm R."/>
            <person name="Pangilinan J."/>
            <person name="Park H.-J."/>
            <person name="Ramirez L."/>
            <person name="Alfaro M."/>
            <person name="Sun H."/>
            <person name="Tritt A."/>
            <person name="Yoshinaga Y."/>
            <person name="Zwiers L.-H."/>
            <person name="Turgeon B."/>
            <person name="Goodwin S."/>
            <person name="Spatafora J."/>
            <person name="Crous P."/>
            <person name="Grigoriev I."/>
        </authorList>
    </citation>
    <scope>NUCLEOTIDE SEQUENCE</scope>
    <source>
        <strain evidence="3">CBS 130266</strain>
    </source>
</reference>
<feature type="region of interest" description="Disordered" evidence="1">
    <location>
        <begin position="243"/>
        <end position="276"/>
    </location>
</feature>
<sequence length="276" mass="31608">MGVEGYIPQDWGKIESLSPEEFHERCYQEDILLMDVRNHYESKIGYFIDPKTGTVATRPPIRRFSQWPQYIKAHANDINGGKKKNIMTYCTGGIRCEKAVRWMQENTKQDDDTRIFTLEGGIAAYFDWMEGEIRTGRKQPKDSLFKGLNYVFDARASTRLTESTELVSRCHSCDQPTGHLAKCHSRRCHLVLVMCPDCNGKDVRCCLDCKQQDNNELAVEVEQKTSRGLCSCEREREYQLWGGEPVSKKSRKTAAKTSQKHKSGKSININVDVDPI</sequence>
<name>A0A9P4U1R0_9PEZI</name>
<dbReference type="InterPro" id="IPR022111">
    <property type="entry name" value="Rhodanese_C"/>
</dbReference>